<comment type="caution">
    <text evidence="7">The sequence shown here is derived from an EMBL/GenBank/DDBJ whole genome shotgun (WGS) entry which is preliminary data.</text>
</comment>
<comment type="subcellular location">
    <subcellularLocation>
        <location evidence="6">Cytoplasm</location>
    </subcellularLocation>
</comment>
<dbReference type="Proteomes" id="UP000029868">
    <property type="component" value="Unassembled WGS sequence"/>
</dbReference>
<dbReference type="EC" id="2.1.1.181" evidence="6"/>
<evidence type="ECO:0000256" key="6">
    <source>
        <dbReference type="HAMAP-Rule" id="MF_01848"/>
    </source>
</evidence>
<dbReference type="HAMAP" id="MF_01848">
    <property type="entry name" value="23SrRNA_methyltr_F"/>
    <property type="match status" value="1"/>
</dbReference>
<dbReference type="Gene3D" id="3.40.50.150">
    <property type="entry name" value="Vaccinia Virus protein VP39"/>
    <property type="match status" value="1"/>
</dbReference>
<evidence type="ECO:0000256" key="4">
    <source>
        <dbReference type="ARBA" id="ARBA00022679"/>
    </source>
</evidence>
<dbReference type="GO" id="GO:0070475">
    <property type="term" value="P:rRNA base methylation"/>
    <property type="evidence" value="ECO:0007669"/>
    <property type="project" value="TreeGrafter"/>
</dbReference>
<keyword evidence="2 6" id="KW-0698">rRNA processing</keyword>
<evidence type="ECO:0000256" key="3">
    <source>
        <dbReference type="ARBA" id="ARBA00022603"/>
    </source>
</evidence>
<dbReference type="GO" id="GO:0005737">
    <property type="term" value="C:cytoplasm"/>
    <property type="evidence" value="ECO:0007669"/>
    <property type="project" value="UniProtKB-SubCell"/>
</dbReference>
<evidence type="ECO:0000256" key="2">
    <source>
        <dbReference type="ARBA" id="ARBA00022552"/>
    </source>
</evidence>
<dbReference type="EMBL" id="JQEC01000071">
    <property type="protein sequence ID" value="KGJ87728.1"/>
    <property type="molecule type" value="Genomic_DNA"/>
</dbReference>
<dbReference type="OrthoDB" id="1115728at2"/>
<dbReference type="NCBIfam" id="NF008725">
    <property type="entry name" value="PRK11727.1"/>
    <property type="match status" value="1"/>
</dbReference>
<evidence type="ECO:0000313" key="7">
    <source>
        <dbReference type="EMBL" id="KGJ87728.1"/>
    </source>
</evidence>
<dbReference type="InterPro" id="IPR029063">
    <property type="entry name" value="SAM-dependent_MTases_sf"/>
</dbReference>
<sequence length="301" mass="34139">MHKKNRHKQGYNFTDLVKALPKLSAFIIKNKYNNQDTIDFSNSEAVKTLNFALLKNGYQINFWDIPNNYLCPPIPGRVDYIHHLKDLLTTTPKNLLAMQNPVNVLDIGTGASCIYPILGQRVYGWHFVGSDVDPVSIKVAKHITAADKALNKAITCRLQPNSHHIFNGVITEDEFYHLTLCNPPFHRSLAEASQGSTRKWKNLNKAKAGSKVPEKQLNFGGQKAELWCPGGELAFIDKMIKESKTYQKQVLWFTCLVSKKEHIGKLKLSLKKSSAKNFKVINMAQGQKVSRFIAWTFYDMS</sequence>
<keyword evidence="3 6" id="KW-0489">Methyltransferase</keyword>
<dbReference type="AlphaFoldDB" id="A0A099KDS7"/>
<dbReference type="Pfam" id="PF05971">
    <property type="entry name" value="Methyltransf_10"/>
    <property type="match status" value="1"/>
</dbReference>
<gene>
    <name evidence="6" type="primary">rlmF</name>
    <name evidence="7" type="ORF">GAB14E_4406</name>
</gene>
<dbReference type="PATRIC" id="fig|28229.3.peg.4384"/>
<evidence type="ECO:0000256" key="1">
    <source>
        <dbReference type="ARBA" id="ARBA00022490"/>
    </source>
</evidence>
<dbReference type="RefSeq" id="WP_052094090.1">
    <property type="nucleotide sequence ID" value="NZ_JQEC01000071.1"/>
</dbReference>
<comment type="similarity">
    <text evidence="6">Belongs to the methyltransferase superfamily. METTL16/RlmF family.</text>
</comment>
<accession>A0A099KDS7</accession>
<dbReference type="CDD" id="cd02440">
    <property type="entry name" value="AdoMet_MTases"/>
    <property type="match status" value="1"/>
</dbReference>
<keyword evidence="5 6" id="KW-0949">S-adenosyl-L-methionine</keyword>
<dbReference type="InterPro" id="IPR010286">
    <property type="entry name" value="METTL16/RlmF"/>
</dbReference>
<comment type="catalytic activity">
    <reaction evidence="6">
        <text>adenosine(1618) in 23S rRNA + S-adenosyl-L-methionine = N(6)-methyladenosine(1618) in 23S rRNA + S-adenosyl-L-homocysteine + H(+)</text>
        <dbReference type="Rhea" id="RHEA:16497"/>
        <dbReference type="Rhea" id="RHEA-COMP:10229"/>
        <dbReference type="Rhea" id="RHEA-COMP:10231"/>
        <dbReference type="ChEBI" id="CHEBI:15378"/>
        <dbReference type="ChEBI" id="CHEBI:57856"/>
        <dbReference type="ChEBI" id="CHEBI:59789"/>
        <dbReference type="ChEBI" id="CHEBI:74411"/>
        <dbReference type="ChEBI" id="CHEBI:74449"/>
        <dbReference type="EC" id="2.1.1.181"/>
    </reaction>
</comment>
<dbReference type="GO" id="GO:0052907">
    <property type="term" value="F:23S rRNA (adenine(1618)-N(6))-methyltransferase activity"/>
    <property type="evidence" value="ECO:0007669"/>
    <property type="project" value="UniProtKB-EC"/>
</dbReference>
<evidence type="ECO:0000256" key="5">
    <source>
        <dbReference type="ARBA" id="ARBA00022691"/>
    </source>
</evidence>
<dbReference type="PANTHER" id="PTHR13393:SF0">
    <property type="entry name" value="RNA N6-ADENOSINE-METHYLTRANSFERASE METTL16"/>
    <property type="match status" value="1"/>
</dbReference>
<evidence type="ECO:0000313" key="8">
    <source>
        <dbReference type="Proteomes" id="UP000029868"/>
    </source>
</evidence>
<reference evidence="7 8" key="1">
    <citation type="submission" date="2014-08" db="EMBL/GenBank/DDBJ databases">
        <title>Genomic and Phenotypic Diversity of Colwellia psychrerythraea strains from Disparate Marine Basins.</title>
        <authorList>
            <person name="Techtmann S.M."/>
            <person name="Stelling S.C."/>
            <person name="Utturkar S.M."/>
            <person name="Alshibli N."/>
            <person name="Harris A."/>
            <person name="Brown S.D."/>
            <person name="Hazen T.C."/>
        </authorList>
    </citation>
    <scope>NUCLEOTIDE SEQUENCE [LARGE SCALE GENOMIC DNA]</scope>
    <source>
        <strain evidence="7 8">GAB14E</strain>
    </source>
</reference>
<proteinExistence type="inferred from homology"/>
<keyword evidence="4 6" id="KW-0808">Transferase</keyword>
<name>A0A099KDS7_COLPS</name>
<dbReference type="SUPFAM" id="SSF53335">
    <property type="entry name" value="S-adenosyl-L-methionine-dependent methyltransferases"/>
    <property type="match status" value="1"/>
</dbReference>
<dbReference type="PANTHER" id="PTHR13393">
    <property type="entry name" value="SAM-DEPENDENT METHYLTRANSFERASE"/>
    <property type="match status" value="1"/>
</dbReference>
<organism evidence="7 8">
    <name type="scientific">Colwellia psychrerythraea</name>
    <name type="common">Vibrio psychroerythus</name>
    <dbReference type="NCBI Taxonomy" id="28229"/>
    <lineage>
        <taxon>Bacteria</taxon>
        <taxon>Pseudomonadati</taxon>
        <taxon>Pseudomonadota</taxon>
        <taxon>Gammaproteobacteria</taxon>
        <taxon>Alteromonadales</taxon>
        <taxon>Colwelliaceae</taxon>
        <taxon>Colwellia</taxon>
    </lineage>
</organism>
<dbReference type="InterPro" id="IPR016909">
    <property type="entry name" value="rRNA_lsu_MeTfrase_F"/>
</dbReference>
<comment type="function">
    <text evidence="6">Specifically methylates the adenine in position 1618 of 23S rRNA.</text>
</comment>
<protein>
    <recommendedName>
        <fullName evidence="6">Ribosomal RNA large subunit methyltransferase F</fullName>
        <ecNumber evidence="6">2.1.1.181</ecNumber>
    </recommendedName>
    <alternativeName>
        <fullName evidence="6">23S rRNA mA1618 methyltransferase</fullName>
    </alternativeName>
    <alternativeName>
        <fullName evidence="6">rRNA adenine N-6-methyltransferase</fullName>
    </alternativeName>
</protein>
<keyword evidence="1 6" id="KW-0963">Cytoplasm</keyword>
<dbReference type="PIRSF" id="PIRSF029038">
    <property type="entry name" value="Mtase_YbiN_prd"/>
    <property type="match status" value="1"/>
</dbReference>